<evidence type="ECO:0000256" key="10">
    <source>
        <dbReference type="ARBA" id="ARBA00022801"/>
    </source>
</evidence>
<dbReference type="PROSITE" id="PS50106">
    <property type="entry name" value="PDZ"/>
    <property type="match status" value="2"/>
</dbReference>
<feature type="binding site" evidence="15">
    <location>
        <begin position="216"/>
        <end position="218"/>
    </location>
    <ligand>
        <name>substrate</name>
    </ligand>
</feature>
<organism evidence="19 20">
    <name type="scientific">Desulfovibrio desulfuricans</name>
    <dbReference type="NCBI Taxonomy" id="876"/>
    <lineage>
        <taxon>Bacteria</taxon>
        <taxon>Pseudomonadati</taxon>
        <taxon>Thermodesulfobacteriota</taxon>
        <taxon>Desulfovibrionia</taxon>
        <taxon>Desulfovibrionales</taxon>
        <taxon>Desulfovibrionaceae</taxon>
        <taxon>Desulfovibrio</taxon>
    </lineage>
</organism>
<dbReference type="PANTHER" id="PTHR22939:SF130">
    <property type="entry name" value="PERIPLASMIC SERINE ENDOPROTEASE DEGP-LIKE-RELATED"/>
    <property type="match status" value="1"/>
</dbReference>
<dbReference type="PANTHER" id="PTHR22939">
    <property type="entry name" value="SERINE PROTEASE FAMILY S1C HTRA-RELATED"/>
    <property type="match status" value="1"/>
</dbReference>
<feature type="binding site" evidence="15">
    <location>
        <position position="47"/>
    </location>
    <ligand>
        <name>substrate</name>
    </ligand>
</feature>
<evidence type="ECO:0000256" key="16">
    <source>
        <dbReference type="SAM" id="MobiDB-lite"/>
    </source>
</evidence>
<accession>A0A4P7UHV9</accession>
<keyword evidence="6 19" id="KW-0645">Protease</keyword>
<gene>
    <name evidence="19" type="ORF">DDIC_06690</name>
</gene>
<dbReference type="SUPFAM" id="SSF50156">
    <property type="entry name" value="PDZ domain-like"/>
    <property type="match status" value="2"/>
</dbReference>
<evidence type="ECO:0000256" key="7">
    <source>
        <dbReference type="ARBA" id="ARBA00022729"/>
    </source>
</evidence>
<evidence type="ECO:0000313" key="20">
    <source>
        <dbReference type="Proteomes" id="UP000297065"/>
    </source>
</evidence>
<feature type="active site" description="Charge relay system" evidence="14">
    <location>
        <position position="144"/>
    </location>
</feature>
<keyword evidence="9" id="KW-0574">Periplasm</keyword>
<dbReference type="InterPro" id="IPR011782">
    <property type="entry name" value="Pept_S1C_Do"/>
</dbReference>
<reference evidence="19 20" key="1">
    <citation type="submission" date="2019-02" db="EMBL/GenBank/DDBJ databases">
        <title>Complete Genome Sequence of Desulfovibrio desulfuricans IC1, a Sulfonate Utilizing Anaerobe.</title>
        <authorList>
            <person name="Day L.A."/>
            <person name="De Leon K.B."/>
            <person name="Wall J.D."/>
        </authorList>
    </citation>
    <scope>NUCLEOTIDE SEQUENCE [LARGE SCALE GENOMIC DNA]</scope>
    <source>
        <strain evidence="19 20">IC1</strain>
    </source>
</reference>
<keyword evidence="11" id="KW-0720">Serine protease</keyword>
<dbReference type="InterPro" id="IPR036034">
    <property type="entry name" value="PDZ_sf"/>
</dbReference>
<protein>
    <recommendedName>
        <fullName evidence="5">Probable periplasmic serine endoprotease DegP-like</fullName>
        <ecNumber evidence="4">3.4.21.107</ecNumber>
    </recommendedName>
    <alternativeName>
        <fullName evidence="13">Protease Do</fullName>
    </alternativeName>
</protein>
<dbReference type="CDD" id="cd10839">
    <property type="entry name" value="cpPDZ1_DegP-like"/>
    <property type="match status" value="1"/>
</dbReference>
<dbReference type="Gene3D" id="2.30.42.10">
    <property type="match status" value="2"/>
</dbReference>
<name>A0A4P7UHV9_DESDE</name>
<evidence type="ECO:0000256" key="12">
    <source>
        <dbReference type="ARBA" id="ARBA00023016"/>
    </source>
</evidence>
<evidence type="ECO:0000256" key="15">
    <source>
        <dbReference type="PIRSR" id="PIRSR611782-2"/>
    </source>
</evidence>
<evidence type="ECO:0000256" key="8">
    <source>
        <dbReference type="ARBA" id="ARBA00022737"/>
    </source>
</evidence>
<sequence>MMIKKCLAAMLAVTFFAASQLAQAANLPEFTDLAAKCGPAVVNIGTERKASGNSQDDLMGEMFRNMPPGFDKFFDQFGGKRGGKRPLQKQKSLGSGFIVSADGYIVTNNHVVADADVIRVTLDQSNGKSEPVTAKLVGADEETDLALLKIETKKALPFLAFGNSDELKVGEWLLAIGNPFGLDHTVTAGILSAKNRNIHAGPFDNFLQTDASINPGNSGGPLLNMAGQVIGINTAILASGQGLGFAIPSNMAAKIVDQIKSGKKISRGWIGVGIQDVEENTAKALGLKDAKGALVGSVMEGEPASKAGMKDGDIIVAVDNKEIEDAAALLRVIADKAPGSKAAITVLRDGKTTELTVTLGERKTTQSAEQNDKDQKQKNEGLLGISVRPLTDEERRDLKIEKNEGLLIVDVNPDKPAAEADLRPGDVILKANLKSVRSPAELTKIVNDEGVARGAVMLQISRRGDVYFRTVSLSK</sequence>
<evidence type="ECO:0000313" key="19">
    <source>
        <dbReference type="EMBL" id="QCC85569.1"/>
    </source>
</evidence>
<proteinExistence type="inferred from homology"/>
<feature type="chain" id="PRO_5039524763" description="Probable periplasmic serine endoprotease DegP-like" evidence="17">
    <location>
        <begin position="25"/>
        <end position="475"/>
    </location>
</feature>
<dbReference type="GO" id="GO:0004252">
    <property type="term" value="F:serine-type endopeptidase activity"/>
    <property type="evidence" value="ECO:0007669"/>
    <property type="project" value="InterPro"/>
</dbReference>
<dbReference type="OrthoDB" id="9758917at2"/>
<dbReference type="SUPFAM" id="SSF50494">
    <property type="entry name" value="Trypsin-like serine proteases"/>
    <property type="match status" value="1"/>
</dbReference>
<dbReference type="AlphaFoldDB" id="A0A4P7UHV9"/>
<evidence type="ECO:0000256" key="17">
    <source>
        <dbReference type="SAM" id="SignalP"/>
    </source>
</evidence>
<feature type="active site" description="Charge relay system" evidence="14">
    <location>
        <position position="218"/>
    </location>
</feature>
<keyword evidence="10" id="KW-0378">Hydrolase</keyword>
<dbReference type="Gene3D" id="2.40.10.120">
    <property type="match status" value="1"/>
</dbReference>
<evidence type="ECO:0000256" key="5">
    <source>
        <dbReference type="ARBA" id="ARBA00013958"/>
    </source>
</evidence>
<dbReference type="InterPro" id="IPR009003">
    <property type="entry name" value="Peptidase_S1_PA"/>
</dbReference>
<evidence type="ECO:0000259" key="18">
    <source>
        <dbReference type="PROSITE" id="PS50106"/>
    </source>
</evidence>
<evidence type="ECO:0000256" key="13">
    <source>
        <dbReference type="ARBA" id="ARBA00032850"/>
    </source>
</evidence>
<dbReference type="EC" id="3.4.21.107" evidence="4"/>
<feature type="region of interest" description="Disordered" evidence="16">
    <location>
        <begin position="362"/>
        <end position="383"/>
    </location>
</feature>
<evidence type="ECO:0000256" key="3">
    <source>
        <dbReference type="ARBA" id="ARBA00010541"/>
    </source>
</evidence>
<dbReference type="EMBL" id="CP036295">
    <property type="protein sequence ID" value="QCC85569.1"/>
    <property type="molecule type" value="Genomic_DNA"/>
</dbReference>
<dbReference type="Pfam" id="PF13365">
    <property type="entry name" value="Trypsin_2"/>
    <property type="match status" value="1"/>
</dbReference>
<feature type="compositionally biased region" description="Basic and acidic residues" evidence="16">
    <location>
        <begin position="362"/>
        <end position="379"/>
    </location>
</feature>
<evidence type="ECO:0000256" key="2">
    <source>
        <dbReference type="ARBA" id="ARBA00004418"/>
    </source>
</evidence>
<keyword evidence="8" id="KW-0677">Repeat</keyword>
<feature type="binding site" evidence="15">
    <location>
        <begin position="234"/>
        <end position="238"/>
    </location>
    <ligand>
        <name>substrate</name>
    </ligand>
</feature>
<evidence type="ECO:0000256" key="6">
    <source>
        <dbReference type="ARBA" id="ARBA00022670"/>
    </source>
</evidence>
<dbReference type="GO" id="GO:0006508">
    <property type="term" value="P:proteolysis"/>
    <property type="evidence" value="ECO:0007669"/>
    <property type="project" value="UniProtKB-KW"/>
</dbReference>
<dbReference type="NCBIfam" id="TIGR02037">
    <property type="entry name" value="degP_htrA_DO"/>
    <property type="match status" value="1"/>
</dbReference>
<feature type="active site" description="Charge relay system" evidence="14">
    <location>
        <position position="110"/>
    </location>
</feature>
<dbReference type="PRINTS" id="PR00834">
    <property type="entry name" value="PROTEASES2C"/>
</dbReference>
<evidence type="ECO:0000256" key="11">
    <source>
        <dbReference type="ARBA" id="ARBA00022825"/>
    </source>
</evidence>
<dbReference type="SMART" id="SM00228">
    <property type="entry name" value="PDZ"/>
    <property type="match status" value="2"/>
</dbReference>
<keyword evidence="12" id="KW-0346">Stress response</keyword>
<dbReference type="Pfam" id="PF13180">
    <property type="entry name" value="PDZ_2"/>
    <property type="match status" value="2"/>
</dbReference>
<feature type="domain" description="PDZ" evidence="18">
    <location>
        <begin position="255"/>
        <end position="350"/>
    </location>
</feature>
<feature type="domain" description="PDZ" evidence="18">
    <location>
        <begin position="377"/>
        <end position="464"/>
    </location>
</feature>
<evidence type="ECO:0000256" key="1">
    <source>
        <dbReference type="ARBA" id="ARBA00001772"/>
    </source>
</evidence>
<dbReference type="InterPro" id="IPR001940">
    <property type="entry name" value="Peptidase_S1C"/>
</dbReference>
<dbReference type="RefSeq" id="WP_136399724.1">
    <property type="nucleotide sequence ID" value="NZ_CP036295.1"/>
</dbReference>
<evidence type="ECO:0000256" key="4">
    <source>
        <dbReference type="ARBA" id="ARBA00013035"/>
    </source>
</evidence>
<evidence type="ECO:0000256" key="9">
    <source>
        <dbReference type="ARBA" id="ARBA00022764"/>
    </source>
</evidence>
<dbReference type="InterPro" id="IPR001478">
    <property type="entry name" value="PDZ"/>
</dbReference>
<feature type="signal peptide" evidence="17">
    <location>
        <begin position="1"/>
        <end position="24"/>
    </location>
</feature>
<comment type="similarity">
    <text evidence="3">Belongs to the peptidase S1C family.</text>
</comment>
<feature type="binding site" evidence="15">
    <location>
        <position position="110"/>
    </location>
    <ligand>
        <name>substrate</name>
    </ligand>
</feature>
<dbReference type="Proteomes" id="UP000297065">
    <property type="component" value="Chromosome"/>
</dbReference>
<evidence type="ECO:0000256" key="14">
    <source>
        <dbReference type="PIRSR" id="PIRSR611782-1"/>
    </source>
</evidence>
<feature type="binding site" evidence="15">
    <location>
        <position position="144"/>
    </location>
    <ligand>
        <name>substrate</name>
    </ligand>
</feature>
<comment type="subcellular location">
    <subcellularLocation>
        <location evidence="2">Periplasm</location>
    </subcellularLocation>
</comment>
<comment type="catalytic activity">
    <reaction evidence="1">
        <text>Acts on substrates that are at least partially unfolded. The cleavage site P1 residue is normally between a pair of hydrophobic residues, such as Val-|-Val.</text>
        <dbReference type="EC" id="3.4.21.107"/>
    </reaction>
</comment>
<keyword evidence="7 17" id="KW-0732">Signal</keyword>